<proteinExistence type="predicted"/>
<organism evidence="1 2">
    <name type="scientific">Eumeta variegata</name>
    <name type="common">Bagworm moth</name>
    <name type="synonym">Eumeta japonica</name>
    <dbReference type="NCBI Taxonomy" id="151549"/>
    <lineage>
        <taxon>Eukaryota</taxon>
        <taxon>Metazoa</taxon>
        <taxon>Ecdysozoa</taxon>
        <taxon>Arthropoda</taxon>
        <taxon>Hexapoda</taxon>
        <taxon>Insecta</taxon>
        <taxon>Pterygota</taxon>
        <taxon>Neoptera</taxon>
        <taxon>Endopterygota</taxon>
        <taxon>Lepidoptera</taxon>
        <taxon>Glossata</taxon>
        <taxon>Ditrysia</taxon>
        <taxon>Tineoidea</taxon>
        <taxon>Psychidae</taxon>
        <taxon>Oiketicinae</taxon>
        <taxon>Eumeta</taxon>
    </lineage>
</organism>
<protein>
    <submittedName>
        <fullName evidence="1">Uncharacterized protein</fullName>
    </submittedName>
</protein>
<dbReference type="AlphaFoldDB" id="A0A4C2AAU4"/>
<reference evidence="1 2" key="1">
    <citation type="journal article" date="2019" name="Commun. Biol.">
        <title>The bagworm genome reveals a unique fibroin gene that provides high tensile strength.</title>
        <authorList>
            <person name="Kono N."/>
            <person name="Nakamura H."/>
            <person name="Ohtoshi R."/>
            <person name="Tomita M."/>
            <person name="Numata K."/>
            <person name="Arakawa K."/>
        </authorList>
    </citation>
    <scope>NUCLEOTIDE SEQUENCE [LARGE SCALE GENOMIC DNA]</scope>
</reference>
<dbReference type="Proteomes" id="UP000299102">
    <property type="component" value="Unassembled WGS sequence"/>
</dbReference>
<name>A0A4C2AAU4_EUMVA</name>
<evidence type="ECO:0000313" key="2">
    <source>
        <dbReference type="Proteomes" id="UP000299102"/>
    </source>
</evidence>
<keyword evidence="2" id="KW-1185">Reference proteome</keyword>
<evidence type="ECO:0000313" key="1">
    <source>
        <dbReference type="EMBL" id="GBP96503.1"/>
    </source>
</evidence>
<dbReference type="EMBL" id="BGZK01002791">
    <property type="protein sequence ID" value="GBP96503.1"/>
    <property type="molecule type" value="Genomic_DNA"/>
</dbReference>
<sequence>MRLNFALKTSVYLGQIEVSQLEAPAQCGSGAAADDLTALAEVLLGVSIEGKYFRMRRDLCVGEAVVTSRGRLGVGVRRMVSLSGYQHYTSPPAKSRFSVMQRDVLCCVLDAESACCDKIVIEVILELGRVPLTFRRTSLRSPGRLAACRAPPA</sequence>
<gene>
    <name evidence="1" type="ORF">EVAR_30814_1</name>
</gene>
<comment type="caution">
    <text evidence="1">The sequence shown here is derived from an EMBL/GenBank/DDBJ whole genome shotgun (WGS) entry which is preliminary data.</text>
</comment>
<accession>A0A4C2AAU4</accession>